<organism evidence="1">
    <name type="scientific">marine sediment metagenome</name>
    <dbReference type="NCBI Taxonomy" id="412755"/>
    <lineage>
        <taxon>unclassified sequences</taxon>
        <taxon>metagenomes</taxon>
        <taxon>ecological metagenomes</taxon>
    </lineage>
</organism>
<evidence type="ECO:0000313" key="1">
    <source>
        <dbReference type="EMBL" id="KKL72078.1"/>
    </source>
</evidence>
<protein>
    <submittedName>
        <fullName evidence="1">Uncharacterized protein</fullName>
    </submittedName>
</protein>
<proteinExistence type="predicted"/>
<comment type="caution">
    <text evidence="1">The sequence shown here is derived from an EMBL/GenBank/DDBJ whole genome shotgun (WGS) entry which is preliminary data.</text>
</comment>
<feature type="non-terminal residue" evidence="1">
    <location>
        <position position="1"/>
    </location>
</feature>
<reference evidence="1" key="1">
    <citation type="journal article" date="2015" name="Nature">
        <title>Complex archaea that bridge the gap between prokaryotes and eukaryotes.</title>
        <authorList>
            <person name="Spang A."/>
            <person name="Saw J.H."/>
            <person name="Jorgensen S.L."/>
            <person name="Zaremba-Niedzwiedzka K."/>
            <person name="Martijn J."/>
            <person name="Lind A.E."/>
            <person name="van Eijk R."/>
            <person name="Schleper C."/>
            <person name="Guy L."/>
            <person name="Ettema T.J."/>
        </authorList>
    </citation>
    <scope>NUCLEOTIDE SEQUENCE</scope>
</reference>
<gene>
    <name evidence="1" type="ORF">LCGC14_2088530</name>
</gene>
<dbReference type="AlphaFoldDB" id="A0A0F9EDB9"/>
<name>A0A0F9EDB9_9ZZZZ</name>
<sequence>PTTTGTETRNKDILRFKGDDGNVTNNGTGTCRCDFLVPDYNNTRDLLLWTLSDGGASADLITGYIHDVDVARVGSQATGGDAGDNTVVGSNASDGVIHEHRVRWGSNFLSVSLDRVFTTPNSTADMPDDLDRIEIGSNRSGNIQTNGIISKLKISNIQSRK</sequence>
<dbReference type="EMBL" id="LAZR01025384">
    <property type="protein sequence ID" value="KKL72078.1"/>
    <property type="molecule type" value="Genomic_DNA"/>
</dbReference>
<accession>A0A0F9EDB9</accession>